<accession>A0A9P0MY93</accession>
<dbReference type="AlphaFoldDB" id="A0A9P0MY93"/>
<name>A0A9P0MY93_SPOLI</name>
<dbReference type="SMART" id="SM00692">
    <property type="entry name" value="DM3"/>
    <property type="match status" value="1"/>
</dbReference>
<keyword evidence="1" id="KW-0479">Metal-binding</keyword>
<evidence type="ECO:0000313" key="9">
    <source>
        <dbReference type="Proteomes" id="UP001153321"/>
    </source>
</evidence>
<evidence type="ECO:0000256" key="1">
    <source>
        <dbReference type="ARBA" id="ARBA00022723"/>
    </source>
</evidence>
<keyword evidence="9" id="KW-1185">Reference proteome</keyword>
<organism evidence="8 9">
    <name type="scientific">Spodoptera littoralis</name>
    <name type="common">Egyptian cotton leafworm</name>
    <dbReference type="NCBI Taxonomy" id="7109"/>
    <lineage>
        <taxon>Eukaryota</taxon>
        <taxon>Metazoa</taxon>
        <taxon>Ecdysozoa</taxon>
        <taxon>Arthropoda</taxon>
        <taxon>Hexapoda</taxon>
        <taxon>Insecta</taxon>
        <taxon>Pterygota</taxon>
        <taxon>Neoptera</taxon>
        <taxon>Endopterygota</taxon>
        <taxon>Lepidoptera</taxon>
        <taxon>Glossata</taxon>
        <taxon>Ditrysia</taxon>
        <taxon>Noctuoidea</taxon>
        <taxon>Noctuidae</taxon>
        <taxon>Amphipyrinae</taxon>
        <taxon>Spodoptera</taxon>
    </lineage>
</organism>
<reference evidence="8" key="1">
    <citation type="submission" date="2022-02" db="EMBL/GenBank/DDBJ databases">
        <authorList>
            <person name="King R."/>
        </authorList>
    </citation>
    <scope>NUCLEOTIDE SEQUENCE</scope>
</reference>
<dbReference type="SUPFAM" id="SSF57716">
    <property type="entry name" value="Glucocorticoid receptor-like (DNA-binding domain)"/>
    <property type="match status" value="1"/>
</dbReference>
<proteinExistence type="predicted"/>
<evidence type="ECO:0000256" key="5">
    <source>
        <dbReference type="PROSITE-ProRule" id="PRU00309"/>
    </source>
</evidence>
<sequence>MKKITKIDNNRSTNKSTFPQNKELRQKWLKIIGLENINPELKVPKVCSQHFPESAFNRTLDVIRLRDDVVPLIHLAPSQNTHEPDLYEIETGKEDAVSTSSIESQSPTLPVEHIYIRSEKVQHQPSNLQKNEKIQELCKNQRKEIKKLRERIRRRDQKILKMENVINDLKKRDYIFPLRDDISFLFVYASNTASPDWSTSSCSCVALSHIYSTRSVAGTSPRFLAACSAVDSILFASENIRIGSGRRWLPAVTSIHIKSLAQVTKK</sequence>
<keyword evidence="2 5" id="KW-0863">Zinc-finger</keyword>
<dbReference type="PANTHER" id="PTHR47696:SF1">
    <property type="entry name" value="THAP DOMAIN-CONTAINING PROTEIN 2"/>
    <property type="match status" value="1"/>
</dbReference>
<dbReference type="Proteomes" id="UP001153321">
    <property type="component" value="Chromosome 1"/>
</dbReference>
<evidence type="ECO:0000256" key="6">
    <source>
        <dbReference type="SAM" id="Coils"/>
    </source>
</evidence>
<dbReference type="Pfam" id="PF05485">
    <property type="entry name" value="THAP"/>
    <property type="match status" value="1"/>
</dbReference>
<dbReference type="InterPro" id="IPR006612">
    <property type="entry name" value="THAP_Znf"/>
</dbReference>
<feature type="domain" description="THAP-type" evidence="7">
    <location>
        <begin position="1"/>
        <end position="74"/>
    </location>
</feature>
<dbReference type="GO" id="GO:0003677">
    <property type="term" value="F:DNA binding"/>
    <property type="evidence" value="ECO:0007669"/>
    <property type="project" value="UniProtKB-UniRule"/>
</dbReference>
<keyword evidence="4 5" id="KW-0238">DNA-binding</keyword>
<dbReference type="Gene3D" id="6.20.210.20">
    <property type="entry name" value="THAP domain"/>
    <property type="match status" value="1"/>
</dbReference>
<gene>
    <name evidence="8" type="ORF">SPLIT_LOCUS180</name>
</gene>
<keyword evidence="3" id="KW-0862">Zinc</keyword>
<evidence type="ECO:0000256" key="4">
    <source>
        <dbReference type="ARBA" id="ARBA00023125"/>
    </source>
</evidence>
<dbReference type="InterPro" id="IPR038441">
    <property type="entry name" value="THAP_Znf_sf"/>
</dbReference>
<protein>
    <recommendedName>
        <fullName evidence="7">THAP-type domain-containing protein</fullName>
    </recommendedName>
</protein>
<feature type="coiled-coil region" evidence="6">
    <location>
        <begin position="131"/>
        <end position="165"/>
    </location>
</feature>
<dbReference type="PROSITE" id="PS50950">
    <property type="entry name" value="ZF_THAP"/>
    <property type="match status" value="1"/>
</dbReference>
<dbReference type="EMBL" id="LR824532">
    <property type="protein sequence ID" value="CAH1634818.1"/>
    <property type="molecule type" value="Genomic_DNA"/>
</dbReference>
<evidence type="ECO:0000256" key="3">
    <source>
        <dbReference type="ARBA" id="ARBA00022833"/>
    </source>
</evidence>
<evidence type="ECO:0000256" key="2">
    <source>
        <dbReference type="ARBA" id="ARBA00022771"/>
    </source>
</evidence>
<dbReference type="PANTHER" id="PTHR47696">
    <property type="entry name" value="THAP DOMAIN-CONTAINING PROTEIN 2"/>
    <property type="match status" value="1"/>
</dbReference>
<evidence type="ECO:0000259" key="7">
    <source>
        <dbReference type="PROSITE" id="PS50950"/>
    </source>
</evidence>
<evidence type="ECO:0000313" key="8">
    <source>
        <dbReference type="EMBL" id="CAH1634818.1"/>
    </source>
</evidence>
<dbReference type="InterPro" id="IPR026521">
    <property type="entry name" value="THAP2"/>
</dbReference>
<keyword evidence="6" id="KW-0175">Coiled coil</keyword>
<dbReference type="GO" id="GO:0008270">
    <property type="term" value="F:zinc ion binding"/>
    <property type="evidence" value="ECO:0007669"/>
    <property type="project" value="UniProtKB-KW"/>
</dbReference>
<dbReference type="SMART" id="SM00980">
    <property type="entry name" value="THAP"/>
    <property type="match status" value="1"/>
</dbReference>